<dbReference type="EMBL" id="WIWI01000080">
    <property type="protein sequence ID" value="MQT91962.1"/>
    <property type="molecule type" value="Genomic_DNA"/>
</dbReference>
<evidence type="ECO:0000256" key="1">
    <source>
        <dbReference type="SAM" id="Phobius"/>
    </source>
</evidence>
<evidence type="ECO:0000313" key="3">
    <source>
        <dbReference type="EMBL" id="MQU07343.1"/>
    </source>
</evidence>
<comment type="caution">
    <text evidence="3">The sequence shown here is derived from an EMBL/GenBank/DDBJ whole genome shotgun (WGS) entry which is preliminary data.</text>
</comment>
<dbReference type="EMBL" id="WIVU01000035">
    <property type="protein sequence ID" value="MQU07343.1"/>
    <property type="molecule type" value="Genomic_DNA"/>
</dbReference>
<name>A0A6L5HVS5_9PSED</name>
<dbReference type="AlphaFoldDB" id="A0A6L5HVS5"/>
<protein>
    <submittedName>
        <fullName evidence="3">Uncharacterized protein</fullName>
    </submittedName>
</protein>
<sequence length="271" mass="30022">MNVEKLNAAVVSLLSKRKGNSWSRPTFHQVLHQGMVGGVRLAPWMPFGLLLVGALGDYENMRQYLLTATTDQMSRTVLLSIAGGFVFGAIAQVLVDIATPKLPSYRDGILQSDRLPAAAWYWDLPHDGRDLAIREVTTARCTPNADTRWALDDLLKELTRGENMGGSDLLDHKIGRLLRLQSQQLKPTQKLDDAIQLLSLRYRGLQSSYEWSVKTEESSPGFKAFVTVRPTPKNGDLEATPWSRCLVAEGPSEALAVTIAAITRETWAFTT</sequence>
<keyword evidence="1" id="KW-0472">Membrane</keyword>
<feature type="transmembrane region" description="Helical" evidence="1">
    <location>
        <begin position="30"/>
        <end position="55"/>
    </location>
</feature>
<dbReference type="RefSeq" id="WP_141651446.1">
    <property type="nucleotide sequence ID" value="NZ_WIWD01000028.1"/>
</dbReference>
<keyword evidence="1" id="KW-0812">Transmembrane</keyword>
<evidence type="ECO:0000313" key="4">
    <source>
        <dbReference type="Proteomes" id="UP000478064"/>
    </source>
</evidence>
<dbReference type="Proteomes" id="UP000478064">
    <property type="component" value="Unassembled WGS sequence"/>
</dbReference>
<gene>
    <name evidence="3" type="ORF">GHO27_16770</name>
    <name evidence="2" type="ORF">GHO39_22925</name>
</gene>
<dbReference type="Proteomes" id="UP000489190">
    <property type="component" value="Unassembled WGS sequence"/>
</dbReference>
<keyword evidence="1" id="KW-1133">Transmembrane helix</keyword>
<organism evidence="3 4">
    <name type="scientific">Pseudomonas helleri</name>
    <dbReference type="NCBI Taxonomy" id="1608996"/>
    <lineage>
        <taxon>Bacteria</taxon>
        <taxon>Pseudomonadati</taxon>
        <taxon>Pseudomonadota</taxon>
        <taxon>Gammaproteobacteria</taxon>
        <taxon>Pseudomonadales</taxon>
        <taxon>Pseudomonadaceae</taxon>
        <taxon>Pseudomonas</taxon>
    </lineage>
</organism>
<accession>A0A6L5HVS5</accession>
<feature type="transmembrane region" description="Helical" evidence="1">
    <location>
        <begin position="76"/>
        <end position="95"/>
    </location>
</feature>
<evidence type="ECO:0000313" key="2">
    <source>
        <dbReference type="EMBL" id="MQT91962.1"/>
    </source>
</evidence>
<proteinExistence type="predicted"/>
<evidence type="ECO:0000313" key="5">
    <source>
        <dbReference type="Proteomes" id="UP000489190"/>
    </source>
</evidence>
<reference evidence="4 5" key="1">
    <citation type="submission" date="2019-10" db="EMBL/GenBank/DDBJ databases">
        <title>Evaluation of single-gene subtyping targets for Pseudomonas.</title>
        <authorList>
            <person name="Reichler S.J."/>
            <person name="Orsi R.H."/>
            <person name="Wiedmann M."/>
            <person name="Martin N.H."/>
            <person name="Murphy S.I."/>
        </authorList>
    </citation>
    <scope>NUCLEOTIDE SEQUENCE [LARGE SCALE GENOMIC DNA]</scope>
    <source>
        <strain evidence="3 4">FSL R10-1637</strain>
        <strain evidence="2 5">FSL R10-3254</strain>
    </source>
</reference>